<dbReference type="Proteomes" id="UP000321353">
    <property type="component" value="Chromosome"/>
</dbReference>
<feature type="domain" description="Cation efflux protein cytoplasmic" evidence="9">
    <location>
        <begin position="226"/>
        <end position="302"/>
    </location>
</feature>
<feature type="transmembrane region" description="Helical" evidence="7">
    <location>
        <begin position="170"/>
        <end position="190"/>
    </location>
</feature>
<evidence type="ECO:0000256" key="3">
    <source>
        <dbReference type="ARBA" id="ARBA00022448"/>
    </source>
</evidence>
<dbReference type="KEGG" id="smam:Mal15_61180"/>
<dbReference type="Gene3D" id="3.30.70.1350">
    <property type="entry name" value="Cation efflux protein, cytoplasmic domain"/>
    <property type="match status" value="1"/>
</dbReference>
<organism evidence="10 11">
    <name type="scientific">Stieleria maiorica</name>
    <dbReference type="NCBI Taxonomy" id="2795974"/>
    <lineage>
        <taxon>Bacteria</taxon>
        <taxon>Pseudomonadati</taxon>
        <taxon>Planctomycetota</taxon>
        <taxon>Planctomycetia</taxon>
        <taxon>Pirellulales</taxon>
        <taxon>Pirellulaceae</taxon>
        <taxon>Stieleria</taxon>
    </lineage>
</organism>
<dbReference type="InterPro" id="IPR002524">
    <property type="entry name" value="Cation_efflux"/>
</dbReference>
<dbReference type="InterPro" id="IPR036837">
    <property type="entry name" value="Cation_efflux_CTD_sf"/>
</dbReference>
<feature type="domain" description="Cation efflux protein transmembrane" evidence="8">
    <location>
        <begin position="30"/>
        <end position="221"/>
    </location>
</feature>
<dbReference type="RefSeq" id="WP_167547119.1">
    <property type="nucleotide sequence ID" value="NZ_CP036264.1"/>
</dbReference>
<protein>
    <submittedName>
        <fullName evidence="10">Ferrous-iron efflux pump FieF</fullName>
    </submittedName>
</protein>
<evidence type="ECO:0000313" key="11">
    <source>
        <dbReference type="Proteomes" id="UP000321353"/>
    </source>
</evidence>
<dbReference type="PANTHER" id="PTHR43840:SF15">
    <property type="entry name" value="MITOCHONDRIAL METAL TRANSPORTER 1-RELATED"/>
    <property type="match status" value="1"/>
</dbReference>
<dbReference type="InterPro" id="IPR050291">
    <property type="entry name" value="CDF_Transporter"/>
</dbReference>
<keyword evidence="3" id="KW-0813">Transport</keyword>
<keyword evidence="5 7" id="KW-1133">Transmembrane helix</keyword>
<sequence length="305" mass="32762">MSLSPPRDEASIAVRDRVYVDAKRAALWGLTSNAVLVIVKLVGGLLLRSSALIADAVNSIGDVTSSVVVRAALHIAEQEEDDDHPYGHTKAESIAGFGVSLLVMFGAGILTIETIHGFSEEPEIPHWSAGVVAAVCSLIKEALFRYTSQVAKRLDSAALRATALDHRSDALGSGAIAISLFAAPSLGGFGPYVDPIAALCVCAMLIITSAKMFLAIAAELMDQQADAETVAKVRDIAAEVDQVKDTEKLRVRKSGLEYFIELHVQVDGQLSVDEGHRIGHEVKDRLLAKMPRVRDVHIHIEPWTD</sequence>
<comment type="subcellular location">
    <subcellularLocation>
        <location evidence="1">Membrane</location>
        <topology evidence="1">Multi-pass membrane protein</topology>
    </subcellularLocation>
</comment>
<dbReference type="SUPFAM" id="SSF161111">
    <property type="entry name" value="Cation efflux protein transmembrane domain-like"/>
    <property type="match status" value="1"/>
</dbReference>
<dbReference type="EMBL" id="CP036264">
    <property type="protein sequence ID" value="QEG02035.1"/>
    <property type="molecule type" value="Genomic_DNA"/>
</dbReference>
<feature type="transmembrane region" description="Helical" evidence="7">
    <location>
        <begin position="196"/>
        <end position="214"/>
    </location>
</feature>
<keyword evidence="11" id="KW-1185">Reference proteome</keyword>
<keyword evidence="6 7" id="KW-0472">Membrane</keyword>
<feature type="transmembrane region" description="Helical" evidence="7">
    <location>
        <begin position="25"/>
        <end position="47"/>
    </location>
</feature>
<evidence type="ECO:0000313" key="10">
    <source>
        <dbReference type="EMBL" id="QEG02035.1"/>
    </source>
</evidence>
<dbReference type="Pfam" id="PF01545">
    <property type="entry name" value="Cation_efflux"/>
    <property type="match status" value="1"/>
</dbReference>
<dbReference type="GO" id="GO:0008324">
    <property type="term" value="F:monoatomic cation transmembrane transporter activity"/>
    <property type="evidence" value="ECO:0007669"/>
    <property type="project" value="InterPro"/>
</dbReference>
<dbReference type="GO" id="GO:0016020">
    <property type="term" value="C:membrane"/>
    <property type="evidence" value="ECO:0007669"/>
    <property type="project" value="UniProtKB-SubCell"/>
</dbReference>
<accession>A0A5B9MQE2</accession>
<evidence type="ECO:0000256" key="5">
    <source>
        <dbReference type="ARBA" id="ARBA00022989"/>
    </source>
</evidence>
<reference evidence="10 11" key="1">
    <citation type="submission" date="2019-02" db="EMBL/GenBank/DDBJ databases">
        <title>Planctomycetal bacteria perform biofilm scaping via a novel small molecule.</title>
        <authorList>
            <person name="Jeske O."/>
            <person name="Boedeker C."/>
            <person name="Wiegand S."/>
            <person name="Breitling P."/>
            <person name="Kallscheuer N."/>
            <person name="Jogler M."/>
            <person name="Rohde M."/>
            <person name="Petersen J."/>
            <person name="Medema M.H."/>
            <person name="Surup F."/>
            <person name="Jogler C."/>
        </authorList>
    </citation>
    <scope>NUCLEOTIDE SEQUENCE [LARGE SCALE GENOMIC DNA]</scope>
    <source>
        <strain evidence="10 11">Mal15</strain>
    </source>
</reference>
<dbReference type="NCBIfam" id="TIGR01297">
    <property type="entry name" value="CDF"/>
    <property type="match status" value="1"/>
</dbReference>
<evidence type="ECO:0000256" key="4">
    <source>
        <dbReference type="ARBA" id="ARBA00022692"/>
    </source>
</evidence>
<dbReference type="Gene3D" id="1.20.1510.10">
    <property type="entry name" value="Cation efflux protein transmembrane domain"/>
    <property type="match status" value="1"/>
</dbReference>
<evidence type="ECO:0000256" key="7">
    <source>
        <dbReference type="SAM" id="Phobius"/>
    </source>
</evidence>
<dbReference type="InterPro" id="IPR058533">
    <property type="entry name" value="Cation_efflux_TM"/>
</dbReference>
<comment type="similarity">
    <text evidence="2">Belongs to the cation diffusion facilitator (CDF) transporter (TC 2.A.4) family.</text>
</comment>
<dbReference type="InterPro" id="IPR027469">
    <property type="entry name" value="Cation_efflux_TMD_sf"/>
</dbReference>
<dbReference type="AlphaFoldDB" id="A0A5B9MQE2"/>
<dbReference type="InterPro" id="IPR027470">
    <property type="entry name" value="Cation_efflux_CTD"/>
</dbReference>
<name>A0A5B9MQE2_9BACT</name>
<dbReference type="SUPFAM" id="SSF160240">
    <property type="entry name" value="Cation efflux protein cytoplasmic domain-like"/>
    <property type="match status" value="1"/>
</dbReference>
<proteinExistence type="inferred from homology"/>
<evidence type="ECO:0000256" key="2">
    <source>
        <dbReference type="ARBA" id="ARBA00008114"/>
    </source>
</evidence>
<gene>
    <name evidence="10" type="primary">fieF</name>
    <name evidence="10" type="ORF">Mal15_61180</name>
</gene>
<evidence type="ECO:0000256" key="1">
    <source>
        <dbReference type="ARBA" id="ARBA00004141"/>
    </source>
</evidence>
<dbReference type="PANTHER" id="PTHR43840">
    <property type="entry name" value="MITOCHONDRIAL METAL TRANSPORTER 1-RELATED"/>
    <property type="match status" value="1"/>
</dbReference>
<evidence type="ECO:0000259" key="8">
    <source>
        <dbReference type="Pfam" id="PF01545"/>
    </source>
</evidence>
<evidence type="ECO:0000256" key="6">
    <source>
        <dbReference type="ARBA" id="ARBA00023136"/>
    </source>
</evidence>
<feature type="transmembrane region" description="Helical" evidence="7">
    <location>
        <begin position="124"/>
        <end position="143"/>
    </location>
</feature>
<keyword evidence="4 7" id="KW-0812">Transmembrane</keyword>
<dbReference type="FunFam" id="1.20.1510.10:FF:000006">
    <property type="entry name" value="Divalent cation efflux transporter"/>
    <property type="match status" value="1"/>
</dbReference>
<dbReference type="Pfam" id="PF16916">
    <property type="entry name" value="ZT_dimer"/>
    <property type="match status" value="1"/>
</dbReference>
<feature type="transmembrane region" description="Helical" evidence="7">
    <location>
        <begin position="94"/>
        <end position="112"/>
    </location>
</feature>
<evidence type="ECO:0000259" key="9">
    <source>
        <dbReference type="Pfam" id="PF16916"/>
    </source>
</evidence>